<dbReference type="InterPro" id="IPR000323">
    <property type="entry name" value="Cu2_ascorb_mOase_N"/>
</dbReference>
<evidence type="ECO:0000313" key="28">
    <source>
        <dbReference type="EMBL" id="KAK4321849.1"/>
    </source>
</evidence>
<dbReference type="SUPFAM" id="SSF49742">
    <property type="entry name" value="PHM/PNGase F"/>
    <property type="match status" value="2"/>
</dbReference>
<evidence type="ECO:0000256" key="23">
    <source>
        <dbReference type="SAM" id="MobiDB-lite"/>
    </source>
</evidence>
<dbReference type="GO" id="GO:0004598">
    <property type="term" value="F:peptidylamidoglycolate lyase activity"/>
    <property type="evidence" value="ECO:0007669"/>
    <property type="project" value="UniProtKB-EC"/>
</dbReference>
<feature type="repeat" description="NHL" evidence="22">
    <location>
        <begin position="526"/>
        <end position="567"/>
    </location>
</feature>
<feature type="binding site" evidence="19">
    <location>
        <position position="610"/>
    </location>
    <ligand>
        <name>a protein</name>
        <dbReference type="ChEBI" id="CHEBI:16541"/>
    </ligand>
    <ligandPart>
        <name>C-terminal Xaa-(2S)-2-hydroxyglycine residue</name>
        <dbReference type="ChEBI" id="CHEBI:142768"/>
    </ligandPart>
</feature>
<feature type="region of interest" description="Disordered" evidence="23">
    <location>
        <begin position="878"/>
        <end position="899"/>
    </location>
</feature>
<dbReference type="InterPro" id="IPR008977">
    <property type="entry name" value="PHM/PNGase_F_dom_sf"/>
</dbReference>
<comment type="catalytic activity">
    <reaction evidence="1">
        <text>a [peptide]-C-terminal (2S)-2-hydroxyglycine = a [peptide]-C-terminal amide + glyoxylate</text>
        <dbReference type="Rhea" id="RHEA:20924"/>
        <dbReference type="Rhea" id="RHEA-COMP:13485"/>
        <dbReference type="Rhea" id="RHEA-COMP:15321"/>
        <dbReference type="ChEBI" id="CHEBI:36655"/>
        <dbReference type="ChEBI" id="CHEBI:137001"/>
        <dbReference type="ChEBI" id="CHEBI:142768"/>
        <dbReference type="EC" id="4.3.2.5"/>
    </reaction>
</comment>
<feature type="chain" id="PRO_5042033178" description="Peptidylglycine monooxygenase" evidence="25">
    <location>
        <begin position="30"/>
        <end position="941"/>
    </location>
</feature>
<evidence type="ECO:0000256" key="18">
    <source>
        <dbReference type="ARBA" id="ARBA00048431"/>
    </source>
</evidence>
<dbReference type="PANTHER" id="PTHR10680:SF14">
    <property type="entry name" value="PEPTIDYL-GLYCINE ALPHA-AMIDATING MONOOXYGENASE"/>
    <property type="match status" value="1"/>
</dbReference>
<feature type="compositionally biased region" description="Low complexity" evidence="23">
    <location>
        <begin position="419"/>
        <end position="428"/>
    </location>
</feature>
<feature type="compositionally biased region" description="Polar residues" evidence="23">
    <location>
        <begin position="391"/>
        <end position="400"/>
    </location>
</feature>
<evidence type="ECO:0000256" key="15">
    <source>
        <dbReference type="ARBA" id="ARBA00023180"/>
    </source>
</evidence>
<organism evidence="28 29">
    <name type="scientific">Petrolisthes manimaculis</name>
    <dbReference type="NCBI Taxonomy" id="1843537"/>
    <lineage>
        <taxon>Eukaryota</taxon>
        <taxon>Metazoa</taxon>
        <taxon>Ecdysozoa</taxon>
        <taxon>Arthropoda</taxon>
        <taxon>Crustacea</taxon>
        <taxon>Multicrustacea</taxon>
        <taxon>Malacostraca</taxon>
        <taxon>Eumalacostraca</taxon>
        <taxon>Eucarida</taxon>
        <taxon>Decapoda</taxon>
        <taxon>Pleocyemata</taxon>
        <taxon>Anomura</taxon>
        <taxon>Galatheoidea</taxon>
        <taxon>Porcellanidae</taxon>
        <taxon>Petrolisthes</taxon>
    </lineage>
</organism>
<feature type="compositionally biased region" description="Acidic residues" evidence="23">
    <location>
        <begin position="915"/>
        <end position="933"/>
    </location>
</feature>
<keyword evidence="9" id="KW-0677">Repeat</keyword>
<evidence type="ECO:0000256" key="13">
    <source>
        <dbReference type="ARBA" id="ARBA00023033"/>
    </source>
</evidence>
<evidence type="ECO:0000256" key="5">
    <source>
        <dbReference type="ARBA" id="ARBA00010676"/>
    </source>
</evidence>
<evidence type="ECO:0000313" key="29">
    <source>
        <dbReference type="Proteomes" id="UP001292094"/>
    </source>
</evidence>
<keyword evidence="7 20" id="KW-0479">Metal-binding</keyword>
<feature type="disulfide bond" evidence="21">
    <location>
        <begin position="285"/>
        <end position="307"/>
    </location>
</feature>
<reference evidence="28" key="1">
    <citation type="submission" date="2023-11" db="EMBL/GenBank/DDBJ databases">
        <title>Genome assemblies of two species of porcelain crab, Petrolisthes cinctipes and Petrolisthes manimaculis (Anomura: Porcellanidae).</title>
        <authorList>
            <person name="Angst P."/>
        </authorList>
    </citation>
    <scope>NUCLEOTIDE SEQUENCE</scope>
    <source>
        <strain evidence="28">PB745_02</strain>
        <tissue evidence="28">Gill</tissue>
    </source>
</reference>
<dbReference type="Gene3D" id="2.60.120.310">
    <property type="entry name" value="Copper type II, ascorbate-dependent monooxygenase, N-terminal domain"/>
    <property type="match status" value="1"/>
</dbReference>
<keyword evidence="29" id="KW-1185">Reference proteome</keyword>
<feature type="binding site" evidence="19">
    <location>
        <position position="491"/>
    </location>
    <ligand>
        <name>a protein</name>
        <dbReference type="ChEBI" id="CHEBI:16541"/>
    </ligand>
    <ligandPart>
        <name>C-terminal Xaa-(2S)-2-hydroxyglycine residue</name>
        <dbReference type="ChEBI" id="CHEBI:142768"/>
    </ligandPart>
</feature>
<dbReference type="InterPro" id="IPR036939">
    <property type="entry name" value="Cu2_ascorb_mOase_N_sf"/>
</dbReference>
<dbReference type="AlphaFoldDB" id="A0AAE1Q7Q7"/>
<feature type="binding site" evidence="20">
    <location>
        <position position="541"/>
    </location>
    <ligand>
        <name>Zn(2+)</name>
        <dbReference type="ChEBI" id="CHEBI:29105"/>
        <note>catalytic</note>
    </ligand>
</feature>
<dbReference type="CDD" id="cd14958">
    <property type="entry name" value="NHL_PAL_like"/>
    <property type="match status" value="1"/>
</dbReference>
<dbReference type="GO" id="GO:0005576">
    <property type="term" value="C:extracellular region"/>
    <property type="evidence" value="ECO:0007669"/>
    <property type="project" value="UniProtKB-SubCell"/>
</dbReference>
<feature type="binding site" evidence="20">
    <location>
        <position position="478"/>
    </location>
    <ligand>
        <name>Ca(2+)</name>
        <dbReference type="ChEBI" id="CHEBI:29108"/>
        <note>structural</note>
    </ligand>
</feature>
<evidence type="ECO:0000256" key="6">
    <source>
        <dbReference type="ARBA" id="ARBA00022525"/>
    </source>
</evidence>
<evidence type="ECO:0000256" key="12">
    <source>
        <dbReference type="ARBA" id="ARBA00023008"/>
    </source>
</evidence>
<comment type="similarity">
    <text evidence="5">Belongs to the copper type II ascorbate-dependent monooxygenase family.</text>
</comment>
<dbReference type="FunFam" id="2.60.120.310:FF:000005">
    <property type="entry name" value="Peptidylglycine alpha-hydroxylating monooxygenase"/>
    <property type="match status" value="1"/>
</dbReference>
<evidence type="ECO:0000259" key="27">
    <source>
        <dbReference type="Pfam" id="PF03712"/>
    </source>
</evidence>
<dbReference type="Gene3D" id="2.120.10.30">
    <property type="entry name" value="TolB, C-terminal domain"/>
    <property type="match status" value="1"/>
</dbReference>
<evidence type="ECO:0000259" key="26">
    <source>
        <dbReference type="Pfam" id="PF01082"/>
    </source>
</evidence>
<feature type="transmembrane region" description="Helical" evidence="24">
    <location>
        <begin position="843"/>
        <end position="866"/>
    </location>
</feature>
<keyword evidence="6" id="KW-0964">Secreted</keyword>
<keyword evidence="12 20" id="KW-0186">Copper</keyword>
<feature type="repeat" description="NHL" evidence="22">
    <location>
        <begin position="582"/>
        <end position="621"/>
    </location>
</feature>
<dbReference type="PROSITE" id="PS00084">
    <property type="entry name" value="CU2_MONOOXYGENASE_1"/>
    <property type="match status" value="1"/>
</dbReference>
<feature type="disulfide bond" evidence="21">
    <location>
        <begin position="591"/>
        <end position="611"/>
    </location>
</feature>
<evidence type="ECO:0000256" key="1">
    <source>
        <dbReference type="ARBA" id="ARBA00000686"/>
    </source>
</evidence>
<keyword evidence="24" id="KW-1133">Transmembrane helix</keyword>
<feature type="binding site" evidence="20">
    <location>
        <position position="543"/>
    </location>
    <ligand>
        <name>Ca(2+)</name>
        <dbReference type="ChEBI" id="CHEBI:29108"/>
        <note>structural</note>
    </ligand>
</feature>
<evidence type="ECO:0000256" key="16">
    <source>
        <dbReference type="ARBA" id="ARBA00023239"/>
    </source>
</evidence>
<dbReference type="PRINTS" id="PR00790">
    <property type="entry name" value="PAMONOXGNASE"/>
</dbReference>
<dbReference type="InterPro" id="IPR011042">
    <property type="entry name" value="6-blade_b-propeller_TolB-like"/>
</dbReference>
<dbReference type="GO" id="GO:0016020">
    <property type="term" value="C:membrane"/>
    <property type="evidence" value="ECO:0007669"/>
    <property type="project" value="InterPro"/>
</dbReference>
<comment type="subcellular location">
    <subcellularLocation>
        <location evidence="2">Secreted</location>
    </subcellularLocation>
</comment>
<feature type="signal peptide" evidence="25">
    <location>
        <begin position="1"/>
        <end position="29"/>
    </location>
</feature>
<keyword evidence="13" id="KW-0503">Monooxygenase</keyword>
<feature type="binding site" evidence="20">
    <location>
        <position position="93"/>
    </location>
    <ligand>
        <name>Cu(2+)</name>
        <dbReference type="ChEBI" id="CHEBI:29036"/>
        <label>1</label>
        <note>catalytic</note>
    </ligand>
</feature>
<keyword evidence="17" id="KW-0511">Multifunctional enzyme</keyword>
<dbReference type="InterPro" id="IPR020611">
    <property type="entry name" value="Cu2_ascorb_mOase_CS-1"/>
</dbReference>
<feature type="binding site" evidence="20">
    <location>
        <position position="235"/>
    </location>
    <ligand>
        <name>Cu(2+)</name>
        <dbReference type="ChEBI" id="CHEBI:29036"/>
        <label>1</label>
        <note>catalytic</note>
    </ligand>
</feature>
<proteinExistence type="inferred from homology"/>
<comment type="catalytic activity">
    <reaction evidence="18">
        <text>a [peptide]-C-terminal glycine + 2 L-ascorbate + O2 = a [peptide]-C-terminal (2S)-2-hydroxyglycine + 2 monodehydro-L-ascorbate radical + H2O</text>
        <dbReference type="Rhea" id="RHEA:21452"/>
        <dbReference type="Rhea" id="RHEA-COMP:13486"/>
        <dbReference type="Rhea" id="RHEA-COMP:15321"/>
        <dbReference type="ChEBI" id="CHEBI:15377"/>
        <dbReference type="ChEBI" id="CHEBI:15379"/>
        <dbReference type="ChEBI" id="CHEBI:38290"/>
        <dbReference type="ChEBI" id="CHEBI:59513"/>
        <dbReference type="ChEBI" id="CHEBI:137000"/>
        <dbReference type="ChEBI" id="CHEBI:142768"/>
        <dbReference type="EC" id="1.14.17.3"/>
    </reaction>
</comment>
<dbReference type="GO" id="GO:0004504">
    <property type="term" value="F:peptidylglycine monooxygenase activity"/>
    <property type="evidence" value="ECO:0007669"/>
    <property type="project" value="UniProtKB-EC"/>
</dbReference>
<feature type="binding site" evidence="20">
    <location>
        <position position="233"/>
    </location>
    <ligand>
        <name>Cu(2+)</name>
        <dbReference type="ChEBI" id="CHEBI:29036"/>
        <label>1</label>
        <note>catalytic</note>
    </ligand>
</feature>
<feature type="binding site" evidence="20">
    <location>
        <position position="753"/>
    </location>
    <ligand>
        <name>Ca(2+)</name>
        <dbReference type="ChEBI" id="CHEBI:29108"/>
        <note>structural</note>
    </ligand>
</feature>
<comment type="similarity">
    <text evidence="4">In the N-terminal section; belongs to the copper type II ascorbate-dependent monooxygenase family.</text>
</comment>
<comment type="caution">
    <text evidence="28">The sequence shown here is derived from an EMBL/GenBank/DDBJ whole genome shotgun (WGS) entry which is preliminary data.</text>
</comment>
<dbReference type="EMBL" id="JAWZYT010000557">
    <property type="protein sequence ID" value="KAK4321849.1"/>
    <property type="molecule type" value="Genomic_DNA"/>
</dbReference>
<feature type="compositionally biased region" description="Polar residues" evidence="23">
    <location>
        <begin position="429"/>
        <end position="440"/>
    </location>
</feature>
<evidence type="ECO:0000256" key="22">
    <source>
        <dbReference type="PROSITE-ProRule" id="PRU00504"/>
    </source>
</evidence>
<keyword evidence="10 20" id="KW-0862">Zinc</keyword>
<comment type="cofactor">
    <cofactor evidence="20">
        <name>Cu(2+)</name>
        <dbReference type="ChEBI" id="CHEBI:29036"/>
    </cofactor>
    <text evidence="20">Binds 2 Cu(2+) ions per subunit.</text>
</comment>
<dbReference type="Proteomes" id="UP001292094">
    <property type="component" value="Unassembled WGS sequence"/>
</dbReference>
<dbReference type="Pfam" id="PF01436">
    <property type="entry name" value="NHL"/>
    <property type="match status" value="2"/>
</dbReference>
<dbReference type="InterPro" id="IPR000720">
    <property type="entry name" value="PHM/PAL"/>
</dbReference>
<gene>
    <name evidence="28" type="ORF">Pmani_007385</name>
</gene>
<feature type="binding site" evidence="20">
    <location>
        <position position="94"/>
    </location>
    <ligand>
        <name>Cu(2+)</name>
        <dbReference type="ChEBI" id="CHEBI:29036"/>
        <label>1</label>
        <note>catalytic</note>
    </ligand>
</feature>
<evidence type="ECO:0000256" key="19">
    <source>
        <dbReference type="PIRSR" id="PIRSR600720-1"/>
    </source>
</evidence>
<keyword evidence="14 21" id="KW-1015">Disulfide bond</keyword>
<evidence type="ECO:0000256" key="20">
    <source>
        <dbReference type="PIRSR" id="PIRSR600720-2"/>
    </source>
</evidence>
<feature type="disulfide bond" evidence="21">
    <location>
        <begin position="666"/>
        <end position="677"/>
    </location>
</feature>
<evidence type="ECO:0000256" key="2">
    <source>
        <dbReference type="ARBA" id="ARBA00004613"/>
    </source>
</evidence>
<evidence type="ECO:0000256" key="17">
    <source>
        <dbReference type="ARBA" id="ARBA00023268"/>
    </source>
</evidence>
<dbReference type="InterPro" id="IPR001258">
    <property type="entry name" value="NHL_repeat"/>
</dbReference>
<keyword evidence="11" id="KW-0560">Oxidoreductase</keyword>
<dbReference type="InterPro" id="IPR024548">
    <property type="entry name" value="Cu2_monoox_C"/>
</dbReference>
<evidence type="ECO:0000256" key="7">
    <source>
        <dbReference type="ARBA" id="ARBA00022723"/>
    </source>
</evidence>
<feature type="binding site" evidence="20">
    <location>
        <position position="752"/>
    </location>
    <ligand>
        <name>Zn(2+)</name>
        <dbReference type="ChEBI" id="CHEBI:29105"/>
        <note>catalytic</note>
    </ligand>
</feature>
<evidence type="ECO:0008006" key="30">
    <source>
        <dbReference type="Google" id="ProtNLM"/>
    </source>
</evidence>
<feature type="compositionally biased region" description="Basic and acidic residues" evidence="23">
    <location>
        <begin position="352"/>
        <end position="361"/>
    </location>
</feature>
<evidence type="ECO:0000256" key="25">
    <source>
        <dbReference type="SAM" id="SignalP"/>
    </source>
</evidence>
<dbReference type="SUPFAM" id="SSF101898">
    <property type="entry name" value="NHL repeat"/>
    <property type="match status" value="1"/>
</dbReference>
<evidence type="ECO:0000256" key="11">
    <source>
        <dbReference type="ARBA" id="ARBA00023002"/>
    </source>
</evidence>
<protein>
    <recommendedName>
        <fullName evidence="30">Peptidylglycine monooxygenase</fullName>
    </recommendedName>
</protein>
<keyword evidence="16" id="KW-0456">Lyase</keyword>
<feature type="repeat" description="NHL" evidence="22">
    <location>
        <begin position="663"/>
        <end position="681"/>
    </location>
</feature>
<evidence type="ECO:0000256" key="21">
    <source>
        <dbReference type="PIRSR" id="PIRSR600720-3"/>
    </source>
</evidence>
<sequence length="941" mass="103683">MLLHSTYMSPAVMAYAAVVLMSLVPSTLAWPGYSRREEPTMGQTMDSYIRSITMPGVTPKKADEYLCTATPLNRTTEEWVVRFDPMASANRAHHMLLFGCSEVDHDRLKAGYWDCGHHGVCAGGRIMYAWAKNAPPTALPDQVGFRVGGRTGINYLTMQIHYALPLEDGVKDMSGLKMEVTQHRQKYKAGIYLLAAGNVIIPPNTLKTHADMNCEPGMTGEPVDINIFAYRVHAHVLGTVISGYHYSPETKVLKLLAKGNPQWPQAFYPTPTQRVQPNDILHARCTWNSTGRNRYTNIGSTSADEMCNLYLMYYTDRDLGSESGGCWQELFPELTRHLPQDSDTPLPPNPLLEEHAHGENRHKETAFTYNNVNDGMIELEKKAQSRKDPQPGNSRYSGSPSSGGVGEYEDAWSYLNPHQQQQQQQQQQLGSSLPKDTSIPTLAESPRTGKQLKGSAFKVVDGWGVGALEGGFGQVTAVSLDSAGDVVIFHRGERSWDGSTFRGNRLRDPKLPITRPAIIHMAKDTGRILHKWGENFYFVPHGLTVDKDDNIWVTDVGLHQVFKFPAGYGNGTPLITLGTRFEPGSDTTHFCKPTAVAVLPSGEFFVSDGYCNSRVLKYNADGKLLFQFGKPTGTGLRISSPPPSSFFIPHALTLVSEEKDNPNEVCVADRENGRVQCFTVDQGKFTRQFHFTGWGSRLFSVAYTPARGGRLFAVNGPPLLGSQKLMTFEVDYSSGELLGGFSPNNQGLSNPHDLAVSSDGSEVYVVEIGPNKVWKFQLDENGRPTRVPRPESALRSHPPPVNISKLNPVKELKLDTKMHAQEKSSRVSPAALVSPTTWWPGSLWVVVVVGLLAVPIVVLTTFTILIRARRSGRLRLRNLHNGSGMGLGRGRGGKHENGLTLGSLLNSRRGFEQVATEDLDHDAPDSGDSDVEEFSQVASRA</sequence>
<accession>A0AAE1Q7Q7</accession>
<dbReference type="InterPro" id="IPR014784">
    <property type="entry name" value="Cu2_ascorb_mOase-like_C"/>
</dbReference>
<dbReference type="PROSITE" id="PS51125">
    <property type="entry name" value="NHL"/>
    <property type="match status" value="3"/>
</dbReference>
<keyword evidence="20" id="KW-0106">Calcium</keyword>
<feature type="binding site" evidence="20">
    <location>
        <position position="306"/>
    </location>
    <ligand>
        <name>Cu(2+)</name>
        <dbReference type="ChEBI" id="CHEBI:29036"/>
        <label>1</label>
        <note>catalytic</note>
    </ligand>
</feature>
<feature type="domain" description="Copper type II ascorbate-dependent monooxygenase C-terminal" evidence="27">
    <location>
        <begin position="187"/>
        <end position="318"/>
    </location>
</feature>
<dbReference type="Pfam" id="PF03712">
    <property type="entry name" value="Cu2_monoox_C"/>
    <property type="match status" value="1"/>
</dbReference>
<dbReference type="Gene3D" id="2.60.120.230">
    <property type="match status" value="1"/>
</dbReference>
<feature type="region of interest" description="Disordered" evidence="23">
    <location>
        <begin position="338"/>
        <end position="361"/>
    </location>
</feature>
<name>A0AAE1Q7Q7_9EUCA</name>
<keyword evidence="8 25" id="KW-0732">Signal</keyword>
<evidence type="ECO:0000256" key="4">
    <source>
        <dbReference type="ARBA" id="ARBA00010263"/>
    </source>
</evidence>
<feature type="disulfide bond" evidence="21">
    <location>
        <begin position="67"/>
        <end position="115"/>
    </location>
</feature>
<evidence type="ECO:0000256" key="24">
    <source>
        <dbReference type="SAM" id="Phobius"/>
    </source>
</evidence>
<evidence type="ECO:0000256" key="8">
    <source>
        <dbReference type="ARBA" id="ARBA00022729"/>
    </source>
</evidence>
<comment type="cofactor">
    <cofactor evidence="20">
        <name>Zn(2+)</name>
        <dbReference type="ChEBI" id="CHEBI:29105"/>
    </cofactor>
    <text evidence="20">Binds one Zn(2+) ion per subunit.</text>
</comment>
<dbReference type="Pfam" id="PF01082">
    <property type="entry name" value="Cu2_monooxygen"/>
    <property type="match status" value="1"/>
</dbReference>
<feature type="binding site" evidence="20">
    <location>
        <position position="650"/>
    </location>
    <ligand>
        <name>Zn(2+)</name>
        <dbReference type="ChEBI" id="CHEBI:29105"/>
        <note>catalytic</note>
    </ligand>
</feature>
<dbReference type="GO" id="GO:0006518">
    <property type="term" value="P:peptide metabolic process"/>
    <property type="evidence" value="ECO:0007669"/>
    <property type="project" value="InterPro"/>
</dbReference>
<feature type="binding site" evidence="20">
    <location>
        <position position="161"/>
    </location>
    <ligand>
        <name>Cu(2+)</name>
        <dbReference type="ChEBI" id="CHEBI:29036"/>
        <label>1</label>
        <note>catalytic</note>
    </ligand>
</feature>
<feature type="domain" description="Copper type II ascorbate-dependent monooxygenase N-terminal" evidence="26">
    <location>
        <begin position="52"/>
        <end position="165"/>
    </location>
</feature>
<evidence type="ECO:0000256" key="10">
    <source>
        <dbReference type="ARBA" id="ARBA00022833"/>
    </source>
</evidence>
<feature type="region of interest" description="Disordered" evidence="23">
    <location>
        <begin position="915"/>
        <end position="941"/>
    </location>
</feature>
<keyword evidence="24" id="KW-0812">Transmembrane</keyword>
<evidence type="ECO:0000256" key="14">
    <source>
        <dbReference type="ARBA" id="ARBA00023157"/>
    </source>
</evidence>
<feature type="binding site" evidence="19">
    <location>
        <position position="670"/>
    </location>
    <ligand>
        <name>a protein</name>
        <dbReference type="ChEBI" id="CHEBI:16541"/>
    </ligand>
    <ligandPart>
        <name>C-terminal Xaa-(2S)-2-hydroxyglycine residue</name>
        <dbReference type="ChEBI" id="CHEBI:142768"/>
    </ligandPart>
</feature>
<feature type="disulfide bond" evidence="21">
    <location>
        <begin position="214"/>
        <end position="326"/>
    </location>
</feature>
<keyword evidence="15" id="KW-0325">Glycoprotein</keyword>
<keyword evidence="24" id="KW-0472">Membrane</keyword>
<evidence type="ECO:0000256" key="9">
    <source>
        <dbReference type="ARBA" id="ARBA00022737"/>
    </source>
</evidence>
<comment type="similarity">
    <text evidence="3">In the C-terminal section; belongs to the peptidyl-alpha-hydroxyglycine alpha-amidating lyase family.</text>
</comment>
<feature type="region of interest" description="Disordered" evidence="23">
    <location>
        <begin position="382"/>
        <end position="450"/>
    </location>
</feature>
<evidence type="ECO:0000256" key="3">
    <source>
        <dbReference type="ARBA" id="ARBA00006026"/>
    </source>
</evidence>
<dbReference type="PANTHER" id="PTHR10680">
    <property type="entry name" value="PEPTIDYL-GLYCINE ALPHA-AMIDATING MONOOXYGENASE"/>
    <property type="match status" value="1"/>
</dbReference>
<dbReference type="GO" id="GO:0005507">
    <property type="term" value="F:copper ion binding"/>
    <property type="evidence" value="ECO:0007669"/>
    <property type="project" value="InterPro"/>
</dbReference>